<dbReference type="AlphaFoldDB" id="A0A1G2N916"/>
<evidence type="ECO:0000313" key="1">
    <source>
        <dbReference type="EMBL" id="OHA32624.1"/>
    </source>
</evidence>
<comment type="caution">
    <text evidence="1">The sequence shown here is derived from an EMBL/GenBank/DDBJ whole genome shotgun (WGS) entry which is preliminary data.</text>
</comment>
<name>A0A1G2N916_9BACT</name>
<reference evidence="1 2" key="1">
    <citation type="journal article" date="2016" name="Nat. Commun.">
        <title>Thousands of microbial genomes shed light on interconnected biogeochemical processes in an aquifer system.</title>
        <authorList>
            <person name="Anantharaman K."/>
            <person name="Brown C.T."/>
            <person name="Hug L.A."/>
            <person name="Sharon I."/>
            <person name="Castelle C.J."/>
            <person name="Probst A.J."/>
            <person name="Thomas B.C."/>
            <person name="Singh A."/>
            <person name="Wilkins M.J."/>
            <person name="Karaoz U."/>
            <person name="Brodie E.L."/>
            <person name="Williams K.H."/>
            <person name="Hubbard S.S."/>
            <person name="Banfield J.F."/>
        </authorList>
    </citation>
    <scope>NUCLEOTIDE SEQUENCE [LARGE SCALE GENOMIC DNA]</scope>
</reference>
<proteinExistence type="predicted"/>
<protein>
    <submittedName>
        <fullName evidence="1">Uncharacterized protein</fullName>
    </submittedName>
</protein>
<evidence type="ECO:0000313" key="2">
    <source>
        <dbReference type="Proteomes" id="UP000176221"/>
    </source>
</evidence>
<accession>A0A1G2N916</accession>
<dbReference type="EMBL" id="MHRX01000039">
    <property type="protein sequence ID" value="OHA32624.1"/>
    <property type="molecule type" value="Genomic_DNA"/>
</dbReference>
<dbReference type="STRING" id="1802319.A2928_01835"/>
<gene>
    <name evidence="1" type="ORF">A2928_01835</name>
</gene>
<organism evidence="1 2">
    <name type="scientific">Candidatus Taylorbacteria bacterium RIFCSPLOWO2_01_FULL_45_15b</name>
    <dbReference type="NCBI Taxonomy" id="1802319"/>
    <lineage>
        <taxon>Bacteria</taxon>
        <taxon>Candidatus Tayloriibacteriota</taxon>
    </lineage>
</organism>
<sequence length="95" mass="11073">MEDWGKEALKREKREEELVVRLKAIAEETGDARLQISGGKGFIEFDDWNDALAFQEICTEKGLVTDLHDQDDVKRGAWYQGKRFRVYPDLNQNLE</sequence>
<dbReference type="Proteomes" id="UP000176221">
    <property type="component" value="Unassembled WGS sequence"/>
</dbReference>